<dbReference type="InterPro" id="IPR007422">
    <property type="entry name" value="Peptidase_Prp"/>
</dbReference>
<dbReference type="Gene3D" id="3.30.70.1490">
    <property type="entry name" value="Cysteine protease Prp"/>
    <property type="match status" value="1"/>
</dbReference>
<proteinExistence type="inferred from homology"/>
<dbReference type="Proteomes" id="UP000184245">
    <property type="component" value="Unassembled WGS sequence"/>
</dbReference>
<keyword evidence="8" id="KW-1185">Reference proteome</keyword>
<keyword evidence="4" id="KW-0788">Thiol protease</keyword>
<keyword evidence="1" id="KW-0690">Ribosome biogenesis</keyword>
<accession>A0A1M5AJT3</accession>
<dbReference type="GO" id="GO:0042254">
    <property type="term" value="P:ribosome biogenesis"/>
    <property type="evidence" value="ECO:0007669"/>
    <property type="project" value="UniProtKB-KW"/>
</dbReference>
<dbReference type="RefSeq" id="WP_072853600.1">
    <property type="nucleotide sequence ID" value="NZ_FQVI01000020.1"/>
</dbReference>
<dbReference type="GO" id="GO:0006508">
    <property type="term" value="P:proteolysis"/>
    <property type="evidence" value="ECO:0007669"/>
    <property type="project" value="UniProtKB-KW"/>
</dbReference>
<dbReference type="OrthoDB" id="48998at2"/>
<comment type="similarity">
    <text evidence="5">Belongs to the Prp family.</text>
</comment>
<dbReference type="InterPro" id="IPR036764">
    <property type="entry name" value="Peptidase_Prp_sf"/>
</dbReference>
<keyword evidence="2" id="KW-0645">Protease</keyword>
<dbReference type="STRING" id="1122155.SAMN02745158_03238"/>
<evidence type="ECO:0000256" key="6">
    <source>
        <dbReference type="ARBA" id="ARBA00044538"/>
    </source>
</evidence>
<dbReference type="CDD" id="cd16332">
    <property type="entry name" value="Prp-like"/>
    <property type="match status" value="1"/>
</dbReference>
<evidence type="ECO:0000256" key="3">
    <source>
        <dbReference type="ARBA" id="ARBA00022801"/>
    </source>
</evidence>
<dbReference type="PANTHER" id="PTHR39178:SF1">
    <property type="entry name" value="RIBOSOMAL-PROCESSING CYSTEINE PROTEASE PRP"/>
    <property type="match status" value="1"/>
</dbReference>
<dbReference type="GO" id="GO:0008234">
    <property type="term" value="F:cysteine-type peptidase activity"/>
    <property type="evidence" value="ECO:0007669"/>
    <property type="project" value="UniProtKB-KW"/>
</dbReference>
<dbReference type="EMBL" id="FQVI01000020">
    <property type="protein sequence ID" value="SHF30528.1"/>
    <property type="molecule type" value="Genomic_DNA"/>
</dbReference>
<evidence type="ECO:0000256" key="5">
    <source>
        <dbReference type="ARBA" id="ARBA00044503"/>
    </source>
</evidence>
<dbReference type="SUPFAM" id="SSF118010">
    <property type="entry name" value="TM1457-like"/>
    <property type="match status" value="1"/>
</dbReference>
<name>A0A1M5AJT3_9CLOT</name>
<reference evidence="7 8" key="1">
    <citation type="submission" date="2016-11" db="EMBL/GenBank/DDBJ databases">
        <authorList>
            <person name="Jaros S."/>
            <person name="Januszkiewicz K."/>
            <person name="Wedrychowicz H."/>
        </authorList>
    </citation>
    <scope>NUCLEOTIDE SEQUENCE [LARGE SCALE GENOMIC DNA]</scope>
    <source>
        <strain evidence="7 8">DSM 17459</strain>
    </source>
</reference>
<evidence type="ECO:0000256" key="4">
    <source>
        <dbReference type="ARBA" id="ARBA00022807"/>
    </source>
</evidence>
<organism evidence="7 8">
    <name type="scientific">Lactonifactor longoviformis DSM 17459</name>
    <dbReference type="NCBI Taxonomy" id="1122155"/>
    <lineage>
        <taxon>Bacteria</taxon>
        <taxon>Bacillati</taxon>
        <taxon>Bacillota</taxon>
        <taxon>Clostridia</taxon>
        <taxon>Eubacteriales</taxon>
        <taxon>Clostridiaceae</taxon>
        <taxon>Lactonifactor</taxon>
    </lineage>
</organism>
<gene>
    <name evidence="7" type="ORF">SAMN02745158_03238</name>
</gene>
<sequence length="107" mass="11814">MITVIVYQRSDGEYIGFETSGHADYADEGYDIICAAVSALTVNAVNSIETFTEDEFGGEQRDGYLKCMITGPVSTTAALLLKSMVLGLEMIQENYGKEYIHLIFKEV</sequence>
<dbReference type="Pfam" id="PF04327">
    <property type="entry name" value="Peptidase_Prp"/>
    <property type="match status" value="1"/>
</dbReference>
<evidence type="ECO:0000313" key="7">
    <source>
        <dbReference type="EMBL" id="SHF30528.1"/>
    </source>
</evidence>
<protein>
    <recommendedName>
        <fullName evidence="6">Ribosomal processing cysteine protease Prp</fullName>
    </recommendedName>
</protein>
<dbReference type="PANTHER" id="PTHR39178">
    <property type="entry name" value="HYPOTHETICAL RIBOSOME-ASSOCIATED PROTEIN"/>
    <property type="match status" value="1"/>
</dbReference>
<keyword evidence="3" id="KW-0378">Hydrolase</keyword>
<evidence type="ECO:0000313" key="8">
    <source>
        <dbReference type="Proteomes" id="UP000184245"/>
    </source>
</evidence>
<evidence type="ECO:0000256" key="2">
    <source>
        <dbReference type="ARBA" id="ARBA00022670"/>
    </source>
</evidence>
<dbReference type="AlphaFoldDB" id="A0A1M5AJT3"/>
<evidence type="ECO:0000256" key="1">
    <source>
        <dbReference type="ARBA" id="ARBA00022517"/>
    </source>
</evidence>